<dbReference type="EMBL" id="AGDZ01000039">
    <property type="protein sequence ID" value="EMB19600.1"/>
    <property type="molecule type" value="Genomic_DNA"/>
</dbReference>
<evidence type="ECO:0000313" key="1">
    <source>
        <dbReference type="EMBL" id="EMB19600.1"/>
    </source>
</evidence>
<comment type="caution">
    <text evidence="1">The sequence shown here is derived from an EMBL/GenBank/DDBJ whole genome shotgun (WGS) entry which is preliminary data.</text>
</comment>
<gene>
    <name evidence="1" type="ORF">HMPREF9733_02700</name>
</gene>
<dbReference type="HOGENOM" id="CLU_2025725_0_0_12"/>
<accession>M2ARA4</accession>
<dbReference type="Proteomes" id="UP000016183">
    <property type="component" value="Unassembled WGS sequence"/>
</dbReference>
<organism evidence="1 2">
    <name type="scientific">Treponema denticola SP33</name>
    <dbReference type="NCBI Taxonomy" id="999437"/>
    <lineage>
        <taxon>Bacteria</taxon>
        <taxon>Pseudomonadati</taxon>
        <taxon>Spirochaetota</taxon>
        <taxon>Spirochaetia</taxon>
        <taxon>Spirochaetales</taxon>
        <taxon>Treponemataceae</taxon>
        <taxon>Treponema</taxon>
    </lineage>
</organism>
<dbReference type="RefSeq" id="WP_010697699.1">
    <property type="nucleotide sequence ID" value="NZ_KB442455.1"/>
</dbReference>
<evidence type="ECO:0000313" key="2">
    <source>
        <dbReference type="Proteomes" id="UP000016183"/>
    </source>
</evidence>
<sequence>MRKAIYKTLKKIYPTYYIGNEKKTTPKPYLIFKMGNEIKTRAFGRWQTFTVFAIAPAGDFETLDTMSEKIIKGLDGKHINRISDGSTFLIQFMDCGDEFVEGELNAISKQLNFKIPSFGRDFM</sequence>
<reference evidence="1 2" key="1">
    <citation type="submission" date="2012-01" db="EMBL/GenBank/DDBJ databases">
        <title>The Genome Sequence of Treponema denticola SP33.</title>
        <authorList>
            <consortium name="The Broad Institute Genome Sequencing Platform"/>
            <person name="Earl A."/>
            <person name="Ward D."/>
            <person name="Feldgarden M."/>
            <person name="Gevers D."/>
            <person name="Blanton J.M."/>
            <person name="Fenno C.J."/>
            <person name="Baranova O.V."/>
            <person name="Mathney J."/>
            <person name="Dewhirst F.E."/>
            <person name="Izard J."/>
            <person name="Young S.K."/>
            <person name="Zeng Q."/>
            <person name="Gargeya S."/>
            <person name="Fitzgerald M."/>
            <person name="Haas B."/>
            <person name="Abouelleil A."/>
            <person name="Alvarado L."/>
            <person name="Arachchi H.M."/>
            <person name="Berlin A."/>
            <person name="Chapman S.B."/>
            <person name="Gearin G."/>
            <person name="Goldberg J."/>
            <person name="Griggs A."/>
            <person name="Gujja S."/>
            <person name="Hansen M."/>
            <person name="Heiman D."/>
            <person name="Howarth C."/>
            <person name="Larimer J."/>
            <person name="Lui A."/>
            <person name="MacDonald P.J.P."/>
            <person name="McCowen C."/>
            <person name="Montmayeur A."/>
            <person name="Murphy C."/>
            <person name="Neiman D."/>
            <person name="Pearson M."/>
            <person name="Priest M."/>
            <person name="Roberts A."/>
            <person name="Saif S."/>
            <person name="Shea T."/>
            <person name="Sisk P."/>
            <person name="Stolte C."/>
            <person name="Sykes S."/>
            <person name="Wortman J."/>
            <person name="Nusbaum C."/>
            <person name="Birren B."/>
        </authorList>
    </citation>
    <scope>NUCLEOTIDE SEQUENCE [LARGE SCALE GENOMIC DNA]</scope>
    <source>
        <strain evidence="1 2">SP33</strain>
    </source>
</reference>
<dbReference type="PATRIC" id="fig|999437.3.peg.2778"/>
<dbReference type="AlphaFoldDB" id="M2ARA4"/>
<name>M2ARA4_TREDN</name>
<protein>
    <submittedName>
        <fullName evidence="1">Uncharacterized protein</fullName>
    </submittedName>
</protein>
<dbReference type="OrthoDB" id="1757897at2"/>
<proteinExistence type="predicted"/>